<evidence type="ECO:0000256" key="2">
    <source>
        <dbReference type="SAM" id="MobiDB-lite"/>
    </source>
</evidence>
<protein>
    <recommendedName>
        <fullName evidence="5">Condensin complex subunit 1</fullName>
    </recommendedName>
</protein>
<evidence type="ECO:0008006" key="5">
    <source>
        <dbReference type="Google" id="ProtNLM"/>
    </source>
</evidence>
<name>A0A9J6F5K4_RHIMP</name>
<evidence type="ECO:0000313" key="4">
    <source>
        <dbReference type="Proteomes" id="UP000821866"/>
    </source>
</evidence>
<keyword evidence="4" id="KW-1185">Reference proteome</keyword>
<dbReference type="GO" id="GO:0000796">
    <property type="term" value="C:condensin complex"/>
    <property type="evidence" value="ECO:0007669"/>
    <property type="project" value="TreeGrafter"/>
</dbReference>
<dbReference type="GO" id="GO:0000779">
    <property type="term" value="C:condensed chromosome, centromeric region"/>
    <property type="evidence" value="ECO:0007669"/>
    <property type="project" value="TreeGrafter"/>
</dbReference>
<evidence type="ECO:0000256" key="1">
    <source>
        <dbReference type="SAM" id="Coils"/>
    </source>
</evidence>
<organism evidence="3 4">
    <name type="scientific">Rhipicephalus microplus</name>
    <name type="common">Cattle tick</name>
    <name type="synonym">Boophilus microplus</name>
    <dbReference type="NCBI Taxonomy" id="6941"/>
    <lineage>
        <taxon>Eukaryota</taxon>
        <taxon>Metazoa</taxon>
        <taxon>Ecdysozoa</taxon>
        <taxon>Arthropoda</taxon>
        <taxon>Chelicerata</taxon>
        <taxon>Arachnida</taxon>
        <taxon>Acari</taxon>
        <taxon>Parasitiformes</taxon>
        <taxon>Ixodida</taxon>
        <taxon>Ixodoidea</taxon>
        <taxon>Ixodidae</taxon>
        <taxon>Rhipicephalinae</taxon>
        <taxon>Rhipicephalus</taxon>
        <taxon>Boophilus</taxon>
    </lineage>
</organism>
<proteinExistence type="predicted"/>
<feature type="compositionally biased region" description="Acidic residues" evidence="2">
    <location>
        <begin position="237"/>
        <end position="246"/>
    </location>
</feature>
<feature type="compositionally biased region" description="Basic residues" evidence="2">
    <location>
        <begin position="221"/>
        <end position="232"/>
    </location>
</feature>
<keyword evidence="1" id="KW-0175">Coiled coil</keyword>
<dbReference type="EMBL" id="JABSTU010000001">
    <property type="protein sequence ID" value="KAH8041947.1"/>
    <property type="molecule type" value="Genomic_DNA"/>
</dbReference>
<sequence length="281" mass="32280">MLAPLEWFAVAIRYVSGHLNDLSIRHFSGYCHILLMRRVLQKSHVIFGGTDLLTKFLAVCEVICLCRRCSWQTDNTLLFSCIDKERQLENFIEKLCFRFMIKSTERHWRDLAFCLSLIPFGERGIKKLHENVVCFADKMHVDAVYESITGIIANAKKAQVMKPDVKVILQELEDLVEELRNKNLTESELVQRTKRGIAQASATKRGNKPSCATPKSQKTPAKGRRRCQRKLARISESSDEDEEDQESPPPSPRKARPQRQCKVRIQLSDSSEEEVDDSDDE</sequence>
<dbReference type="GO" id="GO:0010032">
    <property type="term" value="P:meiotic chromosome condensation"/>
    <property type="evidence" value="ECO:0007669"/>
    <property type="project" value="TreeGrafter"/>
</dbReference>
<dbReference type="GO" id="GO:0007076">
    <property type="term" value="P:mitotic chromosome condensation"/>
    <property type="evidence" value="ECO:0007669"/>
    <property type="project" value="InterPro"/>
</dbReference>
<comment type="caution">
    <text evidence="3">The sequence shown here is derived from an EMBL/GenBank/DDBJ whole genome shotgun (WGS) entry which is preliminary data.</text>
</comment>
<dbReference type="GO" id="GO:0042393">
    <property type="term" value="F:histone binding"/>
    <property type="evidence" value="ECO:0007669"/>
    <property type="project" value="TreeGrafter"/>
</dbReference>
<dbReference type="Proteomes" id="UP000821866">
    <property type="component" value="Chromosome 1"/>
</dbReference>
<feature type="compositionally biased region" description="Basic residues" evidence="2">
    <location>
        <begin position="253"/>
        <end position="262"/>
    </location>
</feature>
<feature type="compositionally biased region" description="Acidic residues" evidence="2">
    <location>
        <begin position="270"/>
        <end position="281"/>
    </location>
</feature>
<evidence type="ECO:0000313" key="3">
    <source>
        <dbReference type="EMBL" id="KAH8041947.1"/>
    </source>
</evidence>
<reference evidence="3" key="2">
    <citation type="submission" date="2021-09" db="EMBL/GenBank/DDBJ databases">
        <authorList>
            <person name="Jia N."/>
            <person name="Wang J."/>
            <person name="Shi W."/>
            <person name="Du L."/>
            <person name="Sun Y."/>
            <person name="Zhan W."/>
            <person name="Jiang J."/>
            <person name="Wang Q."/>
            <person name="Zhang B."/>
            <person name="Ji P."/>
            <person name="Sakyi L.B."/>
            <person name="Cui X."/>
            <person name="Yuan T."/>
            <person name="Jiang B."/>
            <person name="Yang W."/>
            <person name="Lam T.T.-Y."/>
            <person name="Chang Q."/>
            <person name="Ding S."/>
            <person name="Wang X."/>
            <person name="Zhu J."/>
            <person name="Ruan X."/>
            <person name="Zhao L."/>
            <person name="Wei J."/>
            <person name="Que T."/>
            <person name="Du C."/>
            <person name="Cheng J."/>
            <person name="Dai P."/>
            <person name="Han X."/>
            <person name="Huang E."/>
            <person name="Gao Y."/>
            <person name="Liu J."/>
            <person name="Shao H."/>
            <person name="Ye R."/>
            <person name="Li L."/>
            <person name="Wei W."/>
            <person name="Wang X."/>
            <person name="Wang C."/>
            <person name="Huo Q."/>
            <person name="Li W."/>
            <person name="Guo W."/>
            <person name="Chen H."/>
            <person name="Chen S."/>
            <person name="Zhou L."/>
            <person name="Zhou L."/>
            <person name="Ni X."/>
            <person name="Tian J."/>
            <person name="Zhou Y."/>
            <person name="Sheng Y."/>
            <person name="Liu T."/>
            <person name="Pan Y."/>
            <person name="Xia L."/>
            <person name="Li J."/>
            <person name="Zhao F."/>
            <person name="Cao W."/>
        </authorList>
    </citation>
    <scope>NUCLEOTIDE SEQUENCE</scope>
    <source>
        <strain evidence="3">Rmic-2018</strain>
        <tissue evidence="3">Larvae</tissue>
    </source>
</reference>
<feature type="coiled-coil region" evidence="1">
    <location>
        <begin position="162"/>
        <end position="189"/>
    </location>
</feature>
<accession>A0A9J6F5K4</accession>
<dbReference type="PANTHER" id="PTHR14222">
    <property type="entry name" value="CONDENSIN"/>
    <property type="match status" value="1"/>
</dbReference>
<dbReference type="VEuPathDB" id="VectorBase:LOC119176333"/>
<reference evidence="3" key="1">
    <citation type="journal article" date="2020" name="Cell">
        <title>Large-Scale Comparative Analyses of Tick Genomes Elucidate Their Genetic Diversity and Vector Capacities.</title>
        <authorList>
            <consortium name="Tick Genome and Microbiome Consortium (TIGMIC)"/>
            <person name="Jia N."/>
            <person name="Wang J."/>
            <person name="Shi W."/>
            <person name="Du L."/>
            <person name="Sun Y."/>
            <person name="Zhan W."/>
            <person name="Jiang J.F."/>
            <person name="Wang Q."/>
            <person name="Zhang B."/>
            <person name="Ji P."/>
            <person name="Bell-Sakyi L."/>
            <person name="Cui X.M."/>
            <person name="Yuan T.T."/>
            <person name="Jiang B.G."/>
            <person name="Yang W.F."/>
            <person name="Lam T.T."/>
            <person name="Chang Q.C."/>
            <person name="Ding S.J."/>
            <person name="Wang X.J."/>
            <person name="Zhu J.G."/>
            <person name="Ruan X.D."/>
            <person name="Zhao L."/>
            <person name="Wei J.T."/>
            <person name="Ye R.Z."/>
            <person name="Que T.C."/>
            <person name="Du C.H."/>
            <person name="Zhou Y.H."/>
            <person name="Cheng J.X."/>
            <person name="Dai P.F."/>
            <person name="Guo W.B."/>
            <person name="Han X.H."/>
            <person name="Huang E.J."/>
            <person name="Li L.F."/>
            <person name="Wei W."/>
            <person name="Gao Y.C."/>
            <person name="Liu J.Z."/>
            <person name="Shao H.Z."/>
            <person name="Wang X."/>
            <person name="Wang C.C."/>
            <person name="Yang T.C."/>
            <person name="Huo Q.B."/>
            <person name="Li W."/>
            <person name="Chen H.Y."/>
            <person name="Chen S.E."/>
            <person name="Zhou L.G."/>
            <person name="Ni X.B."/>
            <person name="Tian J.H."/>
            <person name="Sheng Y."/>
            <person name="Liu T."/>
            <person name="Pan Y.S."/>
            <person name="Xia L.Y."/>
            <person name="Li J."/>
            <person name="Zhao F."/>
            <person name="Cao W.C."/>
        </authorList>
    </citation>
    <scope>NUCLEOTIDE SEQUENCE</scope>
    <source>
        <strain evidence="3">Rmic-2018</strain>
    </source>
</reference>
<dbReference type="PANTHER" id="PTHR14222:SF2">
    <property type="entry name" value="CONDENSIN COMPLEX SUBUNIT 1"/>
    <property type="match status" value="1"/>
</dbReference>
<dbReference type="InterPro" id="IPR026971">
    <property type="entry name" value="CND1/NCAPD3"/>
</dbReference>
<feature type="region of interest" description="Disordered" evidence="2">
    <location>
        <begin position="195"/>
        <end position="281"/>
    </location>
</feature>
<gene>
    <name evidence="3" type="ORF">HPB51_019688</name>
</gene>
<dbReference type="AlphaFoldDB" id="A0A9J6F5K4"/>